<evidence type="ECO:0000256" key="1">
    <source>
        <dbReference type="SAM" id="MobiDB-lite"/>
    </source>
</evidence>
<sequence length="88" mass="9041">MATASARVGDIAITAAAITAVTTAVIQSDMERHRDAPGIFSVIEGPIPVRGDAYIGGSDGGILFEEAIDSRSPQGPSLELTNQSRNAS</sequence>
<keyword evidence="3" id="KW-1185">Reference proteome</keyword>
<name>A0A7W4ZS92_9ACTN</name>
<feature type="region of interest" description="Disordered" evidence="1">
    <location>
        <begin position="67"/>
        <end position="88"/>
    </location>
</feature>
<feature type="compositionally biased region" description="Polar residues" evidence="1">
    <location>
        <begin position="71"/>
        <end position="88"/>
    </location>
</feature>
<gene>
    <name evidence="2" type="ORF">FHS41_004200</name>
</gene>
<accession>A0A7W4ZS92</accession>
<dbReference type="AlphaFoldDB" id="A0A7W4ZS92"/>
<reference evidence="2 3" key="1">
    <citation type="submission" date="2020-08" db="EMBL/GenBank/DDBJ databases">
        <title>Genomic Encyclopedia of Type Strains, Phase III (KMG-III): the genomes of soil and plant-associated and newly described type strains.</title>
        <authorList>
            <person name="Whitman W."/>
        </authorList>
    </citation>
    <scope>NUCLEOTIDE SEQUENCE [LARGE SCALE GENOMIC DNA]</scope>
    <source>
        <strain evidence="2 3">CECT 3237</strain>
    </source>
</reference>
<evidence type="ECO:0000313" key="2">
    <source>
        <dbReference type="EMBL" id="MBB3077693.1"/>
    </source>
</evidence>
<evidence type="ECO:0000313" key="3">
    <source>
        <dbReference type="Proteomes" id="UP000572907"/>
    </source>
</evidence>
<dbReference type="Proteomes" id="UP000572907">
    <property type="component" value="Unassembled WGS sequence"/>
</dbReference>
<dbReference type="EMBL" id="JACHXE010000004">
    <property type="protein sequence ID" value="MBB3077693.1"/>
    <property type="molecule type" value="Genomic_DNA"/>
</dbReference>
<dbReference type="RefSeq" id="WP_184594974.1">
    <property type="nucleotide sequence ID" value="NZ_BMUP01000013.1"/>
</dbReference>
<proteinExistence type="predicted"/>
<protein>
    <submittedName>
        <fullName evidence="2">Uncharacterized protein</fullName>
    </submittedName>
</protein>
<comment type="caution">
    <text evidence="2">The sequence shown here is derived from an EMBL/GenBank/DDBJ whole genome shotgun (WGS) entry which is preliminary data.</text>
</comment>
<organism evidence="2 3">
    <name type="scientific">Streptomyces violarus</name>
    <dbReference type="NCBI Taxonomy" id="67380"/>
    <lineage>
        <taxon>Bacteria</taxon>
        <taxon>Bacillati</taxon>
        <taxon>Actinomycetota</taxon>
        <taxon>Actinomycetes</taxon>
        <taxon>Kitasatosporales</taxon>
        <taxon>Streptomycetaceae</taxon>
        <taxon>Streptomyces</taxon>
    </lineage>
</organism>